<comment type="similarity">
    <text evidence="1 4">Belongs to the V-ATPase D subunit family.</text>
</comment>
<dbReference type="EMBL" id="PCXQ01000004">
    <property type="protein sequence ID" value="PJE51104.1"/>
    <property type="molecule type" value="Genomic_DNA"/>
</dbReference>
<dbReference type="GO" id="GO:0005524">
    <property type="term" value="F:ATP binding"/>
    <property type="evidence" value="ECO:0007669"/>
    <property type="project" value="UniProtKB-UniRule"/>
</dbReference>
<dbReference type="AlphaFoldDB" id="A0A2J0Q7U3"/>
<dbReference type="InterPro" id="IPR002699">
    <property type="entry name" value="V_ATPase_D"/>
</dbReference>
<evidence type="ECO:0000256" key="3">
    <source>
        <dbReference type="ARBA" id="ARBA00023065"/>
    </source>
</evidence>
<feature type="coiled-coil region" evidence="5">
    <location>
        <begin position="144"/>
        <end position="171"/>
    </location>
</feature>
<dbReference type="PANTHER" id="PTHR11671">
    <property type="entry name" value="V-TYPE ATP SYNTHASE SUBUNIT D"/>
    <property type="match status" value="1"/>
</dbReference>
<proteinExistence type="inferred from homology"/>
<dbReference type="GO" id="GO:0046933">
    <property type="term" value="F:proton-transporting ATP synthase activity, rotational mechanism"/>
    <property type="evidence" value="ECO:0007669"/>
    <property type="project" value="UniProtKB-UniRule"/>
</dbReference>
<evidence type="ECO:0000256" key="4">
    <source>
        <dbReference type="HAMAP-Rule" id="MF_00271"/>
    </source>
</evidence>
<keyword evidence="4" id="KW-0066">ATP synthesis</keyword>
<evidence type="ECO:0000256" key="1">
    <source>
        <dbReference type="ARBA" id="ARBA00005850"/>
    </source>
</evidence>
<gene>
    <name evidence="4" type="primary">atpD</name>
    <name evidence="6" type="ORF">COV29_02420</name>
</gene>
<dbReference type="Gene3D" id="1.10.287.3240">
    <property type="match status" value="1"/>
</dbReference>
<comment type="function">
    <text evidence="4">Produces ATP from ADP in the presence of a proton gradient across the membrane.</text>
</comment>
<organism evidence="6 7">
    <name type="scientific">Candidatus Yanofskybacteria bacterium CG10_big_fil_rev_8_21_14_0_10_36_16</name>
    <dbReference type="NCBI Taxonomy" id="1975096"/>
    <lineage>
        <taxon>Bacteria</taxon>
        <taxon>Candidatus Yanofskyibacteriota</taxon>
    </lineage>
</organism>
<sequence length="206" mass="23754">MANKLNVNPTRQELLKLRAKLVTARRGYKLLKEKRDGLMKHFMSIIKKARDLREVIESDLGLAFFSFIFSSAKMRRSVIKESFYSPGQKISLKAEAKNVMGVQVPQFEYKEEGQILSYDLFTTSSSMDRALRVFSKTLKNMVELAETEHSAKLLAEEIEKTRRRVNALEHVLIPNIEETMKYITAKLNEQERSAFVSLMRVKSGMV</sequence>
<evidence type="ECO:0000256" key="5">
    <source>
        <dbReference type="SAM" id="Coils"/>
    </source>
</evidence>
<dbReference type="Proteomes" id="UP000228496">
    <property type="component" value="Unassembled WGS sequence"/>
</dbReference>
<keyword evidence="4" id="KW-0375">Hydrogen ion transport</keyword>
<protein>
    <recommendedName>
        <fullName evidence="4">V-type ATP synthase subunit D</fullName>
    </recommendedName>
    <alternativeName>
        <fullName evidence="4">V-ATPase subunit D</fullName>
    </alternativeName>
</protein>
<dbReference type="Pfam" id="PF01813">
    <property type="entry name" value="ATP-synt_D"/>
    <property type="match status" value="1"/>
</dbReference>
<keyword evidence="3 4" id="KW-0406">Ion transport</keyword>
<dbReference type="GO" id="GO:0042777">
    <property type="term" value="P:proton motive force-driven plasma membrane ATP synthesis"/>
    <property type="evidence" value="ECO:0007669"/>
    <property type="project" value="UniProtKB-UniRule"/>
</dbReference>
<evidence type="ECO:0000256" key="2">
    <source>
        <dbReference type="ARBA" id="ARBA00022448"/>
    </source>
</evidence>
<reference evidence="6 7" key="1">
    <citation type="submission" date="2017-09" db="EMBL/GenBank/DDBJ databases">
        <title>Depth-based differentiation of microbial function through sediment-hosted aquifers and enrichment of novel symbionts in the deep terrestrial subsurface.</title>
        <authorList>
            <person name="Probst A.J."/>
            <person name="Ladd B."/>
            <person name="Jarett J.K."/>
            <person name="Geller-Mcgrath D.E."/>
            <person name="Sieber C.M."/>
            <person name="Emerson J.B."/>
            <person name="Anantharaman K."/>
            <person name="Thomas B.C."/>
            <person name="Malmstrom R."/>
            <person name="Stieglmeier M."/>
            <person name="Klingl A."/>
            <person name="Woyke T."/>
            <person name="Ryan C.M."/>
            <person name="Banfield J.F."/>
        </authorList>
    </citation>
    <scope>NUCLEOTIDE SEQUENCE [LARGE SCALE GENOMIC DNA]</scope>
    <source>
        <strain evidence="6">CG10_big_fil_rev_8_21_14_0_10_36_16</strain>
    </source>
</reference>
<accession>A0A2J0Q7U3</accession>
<keyword evidence="2 4" id="KW-0813">Transport</keyword>
<dbReference type="HAMAP" id="MF_00271">
    <property type="entry name" value="ATP_synth_D_arch"/>
    <property type="match status" value="1"/>
</dbReference>
<dbReference type="GO" id="GO:0046961">
    <property type="term" value="F:proton-transporting ATPase activity, rotational mechanism"/>
    <property type="evidence" value="ECO:0007669"/>
    <property type="project" value="InterPro"/>
</dbReference>
<name>A0A2J0Q7U3_9BACT</name>
<comment type="caution">
    <text evidence="6">The sequence shown here is derived from an EMBL/GenBank/DDBJ whole genome shotgun (WGS) entry which is preliminary data.</text>
</comment>
<keyword evidence="5" id="KW-0175">Coiled coil</keyword>
<evidence type="ECO:0000313" key="7">
    <source>
        <dbReference type="Proteomes" id="UP000228496"/>
    </source>
</evidence>
<evidence type="ECO:0000313" key="6">
    <source>
        <dbReference type="EMBL" id="PJE51104.1"/>
    </source>
</evidence>
<dbReference type="NCBIfam" id="TIGR00309">
    <property type="entry name" value="V_ATPase_subD"/>
    <property type="match status" value="1"/>
</dbReference>